<dbReference type="Proteomes" id="UP001223743">
    <property type="component" value="Unassembled WGS sequence"/>
</dbReference>
<evidence type="ECO:0000313" key="9">
    <source>
        <dbReference type="Proteomes" id="UP001223743"/>
    </source>
</evidence>
<evidence type="ECO:0000256" key="6">
    <source>
        <dbReference type="ARBA" id="ARBA00023136"/>
    </source>
</evidence>
<dbReference type="Gene3D" id="1.10.3430.10">
    <property type="entry name" value="Ammonium transporter AmtB like domains"/>
    <property type="match status" value="1"/>
</dbReference>
<accession>A0ABU0M2G6</accession>
<keyword evidence="6 7" id="KW-0472">Membrane</keyword>
<dbReference type="Pfam" id="PF03253">
    <property type="entry name" value="UT"/>
    <property type="match status" value="1"/>
</dbReference>
<evidence type="ECO:0000313" key="8">
    <source>
        <dbReference type="EMBL" id="MDQ0515120.1"/>
    </source>
</evidence>
<feature type="transmembrane region" description="Helical" evidence="7">
    <location>
        <begin position="183"/>
        <end position="201"/>
    </location>
</feature>
<comment type="caution">
    <text evidence="8">The sequence shown here is derived from an EMBL/GenBank/DDBJ whole genome shotgun (WGS) entry which is preliminary data.</text>
</comment>
<reference evidence="8 9" key="1">
    <citation type="submission" date="2023-07" db="EMBL/GenBank/DDBJ databases">
        <title>Genomic Encyclopedia of Type Strains, Phase IV (KMG-IV): sequencing the most valuable type-strain genomes for metagenomic binning, comparative biology and taxonomic classification.</title>
        <authorList>
            <person name="Goeker M."/>
        </authorList>
    </citation>
    <scope>NUCLEOTIDE SEQUENCE [LARGE SCALE GENOMIC DNA]</scope>
    <source>
        <strain evidence="8 9">B1-1</strain>
    </source>
</reference>
<evidence type="ECO:0000256" key="7">
    <source>
        <dbReference type="SAM" id="Phobius"/>
    </source>
</evidence>
<dbReference type="PANTHER" id="PTHR10464:SF4">
    <property type="entry name" value="UREA TRANSPORTER"/>
    <property type="match status" value="1"/>
</dbReference>
<feature type="transmembrane region" description="Helical" evidence="7">
    <location>
        <begin position="33"/>
        <end position="52"/>
    </location>
</feature>
<feature type="transmembrane region" description="Helical" evidence="7">
    <location>
        <begin position="140"/>
        <end position="163"/>
    </location>
</feature>
<feature type="transmembrane region" description="Helical" evidence="7">
    <location>
        <begin position="208"/>
        <end position="240"/>
    </location>
</feature>
<comment type="similarity">
    <text evidence="2">Belongs to the urea transporter family.</text>
</comment>
<dbReference type="InterPro" id="IPR029020">
    <property type="entry name" value="Ammonium/urea_transptr"/>
</dbReference>
<dbReference type="PANTHER" id="PTHR10464">
    <property type="entry name" value="UREA TRANSPORTER"/>
    <property type="match status" value="1"/>
</dbReference>
<evidence type="ECO:0000256" key="4">
    <source>
        <dbReference type="ARBA" id="ARBA00022692"/>
    </source>
</evidence>
<dbReference type="RefSeq" id="WP_266281401.1">
    <property type="nucleotide sequence ID" value="NZ_JAPKNF010000001.1"/>
</dbReference>
<organism evidence="8 9">
    <name type="scientific">Kaistia geumhonensis</name>
    <dbReference type="NCBI Taxonomy" id="410839"/>
    <lineage>
        <taxon>Bacteria</taxon>
        <taxon>Pseudomonadati</taxon>
        <taxon>Pseudomonadota</taxon>
        <taxon>Alphaproteobacteria</taxon>
        <taxon>Hyphomicrobiales</taxon>
        <taxon>Kaistiaceae</taxon>
        <taxon>Kaistia</taxon>
    </lineage>
</organism>
<dbReference type="InterPro" id="IPR004937">
    <property type="entry name" value="Urea_transporter"/>
</dbReference>
<dbReference type="EMBL" id="JAUSWJ010000001">
    <property type="protein sequence ID" value="MDQ0515120.1"/>
    <property type="molecule type" value="Genomic_DNA"/>
</dbReference>
<evidence type="ECO:0000256" key="2">
    <source>
        <dbReference type="ARBA" id="ARBA00005914"/>
    </source>
</evidence>
<dbReference type="PIRSF" id="PIRSF016502">
    <property type="entry name" value="Urea_transporter"/>
    <property type="match status" value="1"/>
</dbReference>
<feature type="transmembrane region" description="Helical" evidence="7">
    <location>
        <begin position="111"/>
        <end position="128"/>
    </location>
</feature>
<feature type="transmembrane region" description="Helical" evidence="7">
    <location>
        <begin position="58"/>
        <end position="79"/>
    </location>
</feature>
<evidence type="ECO:0000256" key="3">
    <source>
        <dbReference type="ARBA" id="ARBA00022475"/>
    </source>
</evidence>
<name>A0ABU0M2G6_9HYPH</name>
<feature type="transmembrane region" description="Helical" evidence="7">
    <location>
        <begin position="298"/>
        <end position="318"/>
    </location>
</feature>
<keyword evidence="5 7" id="KW-1133">Transmembrane helix</keyword>
<comment type="subcellular location">
    <subcellularLocation>
        <location evidence="1">Cell membrane</location>
        <topology evidence="1">Multi-pass membrane protein</topology>
    </subcellularLocation>
</comment>
<sequence length="324" mass="32444">MERILQGFERAAGASPAIRFIDVMLRGAGQVMFMDNPLTGLFFVAAIVWGAFAVDAPLVALAGLLALAVATGTALVGGFDRASWRVGLYGYNALLTGLALGTFLAPGAMHFVFVVIAGAFSVVVSEAVGRFLKVHAVPGLTFGFVLTAWLFLLASHGFAGLPAGGLPTAVLPGGATVVASDPLAPGAFLAGVALSISQVFLKDSIIAALLFLAGLAVASLPAALLALAGAVIAVAVAHLAGAESDLVTGGLLGFSPVLTAVALGTVFGKPTPRGLAYAAFGTVVTVIAQAALNAGLAPFGLPALTMPFVLVTWLFLLARPAPAA</sequence>
<evidence type="ECO:0000256" key="5">
    <source>
        <dbReference type="ARBA" id="ARBA00022989"/>
    </source>
</evidence>
<evidence type="ECO:0000256" key="1">
    <source>
        <dbReference type="ARBA" id="ARBA00004651"/>
    </source>
</evidence>
<proteinExistence type="inferred from homology"/>
<feature type="transmembrane region" description="Helical" evidence="7">
    <location>
        <begin position="86"/>
        <end position="105"/>
    </location>
</feature>
<protein>
    <submittedName>
        <fullName evidence="8">Urea transporter</fullName>
    </submittedName>
</protein>
<gene>
    <name evidence="8" type="ORF">QO015_000733</name>
</gene>
<feature type="transmembrane region" description="Helical" evidence="7">
    <location>
        <begin position="246"/>
        <end position="267"/>
    </location>
</feature>
<keyword evidence="9" id="KW-1185">Reference proteome</keyword>
<keyword evidence="4 7" id="KW-0812">Transmembrane</keyword>
<keyword evidence="3" id="KW-1003">Cell membrane</keyword>
<feature type="transmembrane region" description="Helical" evidence="7">
    <location>
        <begin position="274"/>
        <end position="292"/>
    </location>
</feature>